<dbReference type="Proteomes" id="UP000524404">
    <property type="component" value="Unassembled WGS sequence"/>
</dbReference>
<dbReference type="RefSeq" id="WP_184135327.1">
    <property type="nucleotide sequence ID" value="NZ_JACHKT010000023.1"/>
</dbReference>
<gene>
    <name evidence="2" type="ORF">HNP25_003033</name>
</gene>
<feature type="signal peptide" evidence="1">
    <location>
        <begin position="1"/>
        <end position="19"/>
    </location>
</feature>
<keyword evidence="3" id="KW-1185">Reference proteome</keyword>
<evidence type="ECO:0000256" key="1">
    <source>
        <dbReference type="SAM" id="SignalP"/>
    </source>
</evidence>
<sequence length="430" mass="48009">MNKFVALTLASIVSLNVLAQKSQSGNSITLTNQTKIDLVEKPVSISVKKFQSKIDKHLFPQIFDTKGKEIPSQLNDLDGNGQFDELFFVADIPQKSSIQLTLKWTSIQPSYPIKTSVRFGKRSSKNTPVEPKTSDTFYANQLPKIIGYQPYQTDGPSWENDKVAFRHYFDGRNAKDLFGKRISAISPENVGISETGAVQDNYHVLKDWGRDILPAGNTEGLSVGLGGVGLLINNQLYRVGVTANDTVHNVEATDFKIISEGAVKSQIRLDYHNWKPTTERTYQLSEKPTIWPGMYAYQNTVKFSGLKGDETLVIGLSKVATNHPVTEIKQGKFIALYTHDAQSYNKEFIIGLAIIVPAEAYQGYGESPKTGSFALSYYAKLALKNNSSLRYYAVGAWELAHECFKTEKCFEDYLKKLMTQLNAEVSIKVK</sequence>
<dbReference type="AlphaFoldDB" id="A0A841EVN8"/>
<evidence type="ECO:0000313" key="3">
    <source>
        <dbReference type="Proteomes" id="UP000524404"/>
    </source>
</evidence>
<dbReference type="EMBL" id="JACHKT010000023">
    <property type="protein sequence ID" value="MBB6004370.1"/>
    <property type="molecule type" value="Genomic_DNA"/>
</dbReference>
<accession>A0A841EVN8</accession>
<protein>
    <recommendedName>
        <fullName evidence="4">DUF4861 domain-containing protein</fullName>
    </recommendedName>
</protein>
<comment type="caution">
    <text evidence="2">The sequence shown here is derived from an EMBL/GenBank/DDBJ whole genome shotgun (WGS) entry which is preliminary data.</text>
</comment>
<feature type="chain" id="PRO_5032472550" description="DUF4861 domain-containing protein" evidence="1">
    <location>
        <begin position="20"/>
        <end position="430"/>
    </location>
</feature>
<dbReference type="Pfam" id="PF16153">
    <property type="entry name" value="DUF4861"/>
    <property type="match status" value="1"/>
</dbReference>
<keyword evidence="1" id="KW-0732">Signal</keyword>
<proteinExistence type="predicted"/>
<evidence type="ECO:0008006" key="4">
    <source>
        <dbReference type="Google" id="ProtNLM"/>
    </source>
</evidence>
<organism evidence="2 3">
    <name type="scientific">Arcicella rosea</name>
    <dbReference type="NCBI Taxonomy" id="502909"/>
    <lineage>
        <taxon>Bacteria</taxon>
        <taxon>Pseudomonadati</taxon>
        <taxon>Bacteroidota</taxon>
        <taxon>Cytophagia</taxon>
        <taxon>Cytophagales</taxon>
        <taxon>Flectobacillaceae</taxon>
        <taxon>Arcicella</taxon>
    </lineage>
</organism>
<name>A0A841EVN8_9BACT</name>
<evidence type="ECO:0000313" key="2">
    <source>
        <dbReference type="EMBL" id="MBB6004370.1"/>
    </source>
</evidence>
<dbReference type="InterPro" id="IPR032342">
    <property type="entry name" value="DUF4861"/>
</dbReference>
<reference evidence="2 3" key="1">
    <citation type="submission" date="2020-08" db="EMBL/GenBank/DDBJ databases">
        <title>Functional genomics of gut bacteria from endangered species of beetles.</title>
        <authorList>
            <person name="Carlos-Shanley C."/>
        </authorList>
    </citation>
    <scope>NUCLEOTIDE SEQUENCE [LARGE SCALE GENOMIC DNA]</scope>
    <source>
        <strain evidence="2 3">S00070</strain>
    </source>
</reference>